<dbReference type="PANTHER" id="PTHR11475:SF4">
    <property type="entry name" value="CHORION PEROXIDASE"/>
    <property type="match status" value="1"/>
</dbReference>
<feature type="signal peptide" evidence="5">
    <location>
        <begin position="1"/>
        <end position="18"/>
    </location>
</feature>
<evidence type="ECO:0000313" key="7">
    <source>
        <dbReference type="RefSeq" id="XP_022816298.1"/>
    </source>
</evidence>
<accession>A0A9J7IIY3</accession>
<dbReference type="InterPro" id="IPR037120">
    <property type="entry name" value="Haem_peroxidase_sf_animal"/>
</dbReference>
<organism evidence="6 7">
    <name type="scientific">Spodoptera litura</name>
    <name type="common">Asian cotton leafworm</name>
    <dbReference type="NCBI Taxonomy" id="69820"/>
    <lineage>
        <taxon>Eukaryota</taxon>
        <taxon>Metazoa</taxon>
        <taxon>Ecdysozoa</taxon>
        <taxon>Arthropoda</taxon>
        <taxon>Hexapoda</taxon>
        <taxon>Insecta</taxon>
        <taxon>Pterygota</taxon>
        <taxon>Neoptera</taxon>
        <taxon>Endopterygota</taxon>
        <taxon>Lepidoptera</taxon>
        <taxon>Glossata</taxon>
        <taxon>Ditrysia</taxon>
        <taxon>Noctuoidea</taxon>
        <taxon>Noctuidae</taxon>
        <taxon>Amphipyrinae</taxon>
        <taxon>Spodoptera</taxon>
    </lineage>
</organism>
<dbReference type="Gene3D" id="1.10.640.10">
    <property type="entry name" value="Haem peroxidase domain superfamily, animal type"/>
    <property type="match status" value="1"/>
</dbReference>
<dbReference type="PROSITE" id="PS50292">
    <property type="entry name" value="PEROXIDASE_3"/>
    <property type="match status" value="1"/>
</dbReference>
<comment type="subcellular location">
    <subcellularLocation>
        <location evidence="1">Secreted</location>
    </subcellularLocation>
</comment>
<reference evidence="7" key="1">
    <citation type="submission" date="2025-08" db="UniProtKB">
        <authorList>
            <consortium name="RefSeq"/>
        </authorList>
    </citation>
    <scope>IDENTIFICATION</scope>
    <source>
        <strain evidence="7">Ishihara</strain>
        <tissue evidence="7">Whole body</tissue>
    </source>
</reference>
<keyword evidence="3" id="KW-0575">Peroxidase</keyword>
<evidence type="ECO:0000256" key="5">
    <source>
        <dbReference type="SAM" id="SignalP"/>
    </source>
</evidence>
<dbReference type="GO" id="GO:0005576">
    <property type="term" value="C:extracellular region"/>
    <property type="evidence" value="ECO:0007669"/>
    <property type="project" value="UniProtKB-SubCell"/>
</dbReference>
<keyword evidence="4" id="KW-0325">Glycoprotein</keyword>
<keyword evidence="3" id="KW-0560">Oxidoreductase</keyword>
<dbReference type="OrthoDB" id="823504at2759"/>
<dbReference type="GO" id="GO:0020037">
    <property type="term" value="F:heme binding"/>
    <property type="evidence" value="ECO:0007669"/>
    <property type="project" value="InterPro"/>
</dbReference>
<dbReference type="Pfam" id="PF03098">
    <property type="entry name" value="An_peroxidase"/>
    <property type="match status" value="2"/>
</dbReference>
<keyword evidence="6" id="KW-1185">Reference proteome</keyword>
<evidence type="ECO:0000256" key="3">
    <source>
        <dbReference type="ARBA" id="ARBA00022559"/>
    </source>
</evidence>
<dbReference type="InterPro" id="IPR010255">
    <property type="entry name" value="Haem_peroxidase_sf"/>
</dbReference>
<dbReference type="KEGG" id="sliu:111349427"/>
<dbReference type="AlphaFoldDB" id="A0A9J7IIY3"/>
<protein>
    <submittedName>
        <fullName evidence="7">Peroxidase-like</fullName>
    </submittedName>
</protein>
<dbReference type="SUPFAM" id="SSF48113">
    <property type="entry name" value="Heme-dependent peroxidases"/>
    <property type="match status" value="1"/>
</dbReference>
<feature type="chain" id="PRO_5039909961" evidence="5">
    <location>
        <begin position="19"/>
        <end position="350"/>
    </location>
</feature>
<dbReference type="InterPro" id="IPR019791">
    <property type="entry name" value="Haem_peroxidase_animal"/>
</dbReference>
<keyword evidence="5" id="KW-0732">Signal</keyword>
<evidence type="ECO:0000313" key="6">
    <source>
        <dbReference type="Proteomes" id="UP000301870"/>
    </source>
</evidence>
<proteinExistence type="predicted"/>
<sequence>MLVTGLFFLYFCANLSGAAVYDIFTGEALSDEQLSIYQNANLTETCTVNITSCDTEELRRVDGSCNNINRPAKGVSLTPPKWIVLPVFDNDYNPRKAVSGNSLPVSRDIGQTILSGYKRNDCNFTQLMTSFGMFMFWDVGALNNSRWYPGNNTLLSYQELGCSNDSVLTPVVDVTNVFDLSGIYNPGNNGDKEIRSYVGGELLDDDDINETDSSLSDECEYRRYEHFPTMPLKLMRTWFVKYHNYIAGYLAALNPCWDDERLFKESREINIAFFLQTLLYEWLELFEDTERVRHGSGAGLIVLLRPRNRRAVSDGEAGASGIERWRVATRVACVRPTQTKIELSRYILTY</sequence>
<dbReference type="GO" id="GO:0004601">
    <property type="term" value="F:peroxidase activity"/>
    <property type="evidence" value="ECO:0007669"/>
    <property type="project" value="UniProtKB-KW"/>
</dbReference>
<dbReference type="PANTHER" id="PTHR11475">
    <property type="entry name" value="OXIDASE/PEROXIDASE"/>
    <property type="match status" value="1"/>
</dbReference>
<gene>
    <name evidence="7" type="primary">LOC111349427</name>
</gene>
<evidence type="ECO:0000256" key="2">
    <source>
        <dbReference type="ARBA" id="ARBA00022525"/>
    </source>
</evidence>
<dbReference type="RefSeq" id="XP_022816298.1">
    <property type="nucleotide sequence ID" value="XM_022960530.1"/>
</dbReference>
<dbReference type="GO" id="GO:0006979">
    <property type="term" value="P:response to oxidative stress"/>
    <property type="evidence" value="ECO:0007669"/>
    <property type="project" value="InterPro"/>
</dbReference>
<evidence type="ECO:0000256" key="1">
    <source>
        <dbReference type="ARBA" id="ARBA00004613"/>
    </source>
</evidence>
<evidence type="ECO:0000256" key="4">
    <source>
        <dbReference type="ARBA" id="ARBA00023180"/>
    </source>
</evidence>
<dbReference type="GeneID" id="111349427"/>
<name>A0A9J7IIY3_SPOLT</name>
<dbReference type="Proteomes" id="UP000301870">
    <property type="component" value="Chromosome 9"/>
</dbReference>
<keyword evidence="2" id="KW-0964">Secreted</keyword>